<dbReference type="PANTHER" id="PTHR30146:SF153">
    <property type="entry name" value="LACTOSE OPERON REPRESSOR"/>
    <property type="match status" value="1"/>
</dbReference>
<proteinExistence type="predicted"/>
<keyword evidence="3" id="KW-0804">Transcription</keyword>
<accession>A0ABT6X173</accession>
<dbReference type="Pfam" id="PF13377">
    <property type="entry name" value="Peripla_BP_3"/>
    <property type="match status" value="1"/>
</dbReference>
<keyword evidence="1" id="KW-0805">Transcription regulation</keyword>
<dbReference type="Proteomes" id="UP001241758">
    <property type="component" value="Unassembled WGS sequence"/>
</dbReference>
<evidence type="ECO:0000313" key="5">
    <source>
        <dbReference type="EMBL" id="MDI6105750.1"/>
    </source>
</evidence>
<evidence type="ECO:0000259" key="4">
    <source>
        <dbReference type="PROSITE" id="PS50932"/>
    </source>
</evidence>
<dbReference type="GO" id="GO:0003677">
    <property type="term" value="F:DNA binding"/>
    <property type="evidence" value="ECO:0007669"/>
    <property type="project" value="UniProtKB-KW"/>
</dbReference>
<organism evidence="5 6">
    <name type="scientific">Actinoplanes sandaracinus</name>
    <dbReference type="NCBI Taxonomy" id="3045177"/>
    <lineage>
        <taxon>Bacteria</taxon>
        <taxon>Bacillati</taxon>
        <taxon>Actinomycetota</taxon>
        <taxon>Actinomycetes</taxon>
        <taxon>Micromonosporales</taxon>
        <taxon>Micromonosporaceae</taxon>
        <taxon>Actinoplanes</taxon>
    </lineage>
</organism>
<dbReference type="Gene3D" id="1.10.260.40">
    <property type="entry name" value="lambda repressor-like DNA-binding domains"/>
    <property type="match status" value="1"/>
</dbReference>
<dbReference type="PANTHER" id="PTHR30146">
    <property type="entry name" value="LACI-RELATED TRANSCRIPTIONAL REPRESSOR"/>
    <property type="match status" value="1"/>
</dbReference>
<comment type="caution">
    <text evidence="5">The sequence shown here is derived from an EMBL/GenBank/DDBJ whole genome shotgun (WGS) entry which is preliminary data.</text>
</comment>
<dbReference type="CDD" id="cd01574">
    <property type="entry name" value="PBP1_LacI"/>
    <property type="match status" value="1"/>
</dbReference>
<evidence type="ECO:0000313" key="6">
    <source>
        <dbReference type="Proteomes" id="UP001241758"/>
    </source>
</evidence>
<keyword evidence="6" id="KW-1185">Reference proteome</keyword>
<evidence type="ECO:0000256" key="1">
    <source>
        <dbReference type="ARBA" id="ARBA00023015"/>
    </source>
</evidence>
<sequence length="332" mass="35397">MTEAARRDRLPGGVSMADVARRAGVSSQTVSRVSTGHPGVAASTRRQVLDAMHDLGYRPNIAARALRRGRFHAIGVVMPTLTTFANSRTAEAIAEEAALEGYSVTLIPVAAATLDELAVDGIVIMDAPRFDAANLTLPRGTRVVSVGSRSDADYPVIDTDQRGGATQAVRHLLDLGHRTVWHVTGPAESYAGELRTRAWRDVMREAGIMPPPAERGDWSTLSGYQAGRRLADEPGCTAVFAANDQMALGVLRALHERGRRVPHDVSVVGFDDIPDAAAFLPPLTTMHQNFSEVGRRCVELLLGDIRGGPSGPGTVLVAPSLVRRASTAPPPR</sequence>
<protein>
    <submittedName>
        <fullName evidence="5">LacI family DNA-binding transcriptional regulator</fullName>
    </submittedName>
</protein>
<dbReference type="RefSeq" id="WP_282767216.1">
    <property type="nucleotide sequence ID" value="NZ_JASCTH010000053.1"/>
</dbReference>
<keyword evidence="2 5" id="KW-0238">DNA-binding</keyword>
<reference evidence="5 6" key="1">
    <citation type="submission" date="2023-05" db="EMBL/GenBank/DDBJ databases">
        <title>Actinoplanes sp. NEAU-A12 genome sequencing.</title>
        <authorList>
            <person name="Wang Z.-S."/>
        </authorList>
    </citation>
    <scope>NUCLEOTIDE SEQUENCE [LARGE SCALE GENOMIC DNA]</scope>
    <source>
        <strain evidence="5 6">NEAU-A12</strain>
    </source>
</reference>
<dbReference type="SUPFAM" id="SSF47413">
    <property type="entry name" value="lambda repressor-like DNA-binding domains"/>
    <property type="match status" value="1"/>
</dbReference>
<dbReference type="EMBL" id="JASCTH010000053">
    <property type="protein sequence ID" value="MDI6105750.1"/>
    <property type="molecule type" value="Genomic_DNA"/>
</dbReference>
<name>A0ABT6X173_9ACTN</name>
<dbReference type="InterPro" id="IPR000843">
    <property type="entry name" value="HTH_LacI"/>
</dbReference>
<evidence type="ECO:0000256" key="2">
    <source>
        <dbReference type="ARBA" id="ARBA00023125"/>
    </source>
</evidence>
<dbReference type="SUPFAM" id="SSF53822">
    <property type="entry name" value="Periplasmic binding protein-like I"/>
    <property type="match status" value="1"/>
</dbReference>
<dbReference type="Pfam" id="PF00356">
    <property type="entry name" value="LacI"/>
    <property type="match status" value="1"/>
</dbReference>
<dbReference type="PROSITE" id="PS50932">
    <property type="entry name" value="HTH_LACI_2"/>
    <property type="match status" value="1"/>
</dbReference>
<dbReference type="Gene3D" id="3.40.50.2300">
    <property type="match status" value="2"/>
</dbReference>
<gene>
    <name evidence="5" type="ORF">QLQ12_44950</name>
</gene>
<dbReference type="InterPro" id="IPR010982">
    <property type="entry name" value="Lambda_DNA-bd_dom_sf"/>
</dbReference>
<evidence type="ECO:0000256" key="3">
    <source>
        <dbReference type="ARBA" id="ARBA00023163"/>
    </source>
</evidence>
<dbReference type="InterPro" id="IPR028082">
    <property type="entry name" value="Peripla_BP_I"/>
</dbReference>
<dbReference type="SMART" id="SM00354">
    <property type="entry name" value="HTH_LACI"/>
    <property type="match status" value="1"/>
</dbReference>
<feature type="domain" description="HTH lacI-type" evidence="4">
    <location>
        <begin position="14"/>
        <end position="68"/>
    </location>
</feature>
<dbReference type="CDD" id="cd01392">
    <property type="entry name" value="HTH_LacI"/>
    <property type="match status" value="1"/>
</dbReference>
<dbReference type="InterPro" id="IPR046335">
    <property type="entry name" value="LacI/GalR-like_sensor"/>
</dbReference>